<evidence type="ECO:0000313" key="1">
    <source>
        <dbReference type="EMBL" id="HDD43800.1"/>
    </source>
</evidence>
<proteinExistence type="predicted"/>
<comment type="caution">
    <text evidence="1">The sequence shown here is derived from an EMBL/GenBank/DDBJ whole genome shotgun (WGS) entry which is preliminary data.</text>
</comment>
<protein>
    <submittedName>
        <fullName evidence="1">Uncharacterized protein</fullName>
    </submittedName>
</protein>
<gene>
    <name evidence="1" type="ORF">ENG63_02925</name>
</gene>
<accession>A0A7C0U1Y3</accession>
<organism evidence="1">
    <name type="scientific">Desulfofervidus auxilii</name>
    <dbReference type="NCBI Taxonomy" id="1621989"/>
    <lineage>
        <taxon>Bacteria</taxon>
        <taxon>Pseudomonadati</taxon>
        <taxon>Thermodesulfobacteriota</taxon>
        <taxon>Candidatus Desulfofervidia</taxon>
        <taxon>Candidatus Desulfofervidales</taxon>
        <taxon>Candidatus Desulfofervidaceae</taxon>
        <taxon>Candidatus Desulfofervidus</taxon>
    </lineage>
</organism>
<dbReference type="EMBL" id="DRBS01000114">
    <property type="protein sequence ID" value="HDD43800.1"/>
    <property type="molecule type" value="Genomic_DNA"/>
</dbReference>
<name>A0A7C0U1Y3_DESA2</name>
<dbReference type="Proteomes" id="UP000886289">
    <property type="component" value="Unassembled WGS sequence"/>
</dbReference>
<sequence length="68" mass="7608">MTKVKTLSVDGSVSLKNPLNGAIATNNDYCLSKPSYSGDKRLGYLCKQCHKDDNAFYPSLSENRWCIF</sequence>
<reference evidence="1" key="1">
    <citation type="journal article" date="2020" name="mSystems">
        <title>Genome- and Community-Level Interaction Insights into Carbon Utilization and Element Cycling Functions of Hydrothermarchaeota in Hydrothermal Sediment.</title>
        <authorList>
            <person name="Zhou Z."/>
            <person name="Liu Y."/>
            <person name="Xu W."/>
            <person name="Pan J."/>
            <person name="Luo Z.H."/>
            <person name="Li M."/>
        </authorList>
    </citation>
    <scope>NUCLEOTIDE SEQUENCE [LARGE SCALE GENOMIC DNA]</scope>
    <source>
        <strain evidence="1">HyVt-233</strain>
    </source>
</reference>
<dbReference type="AlphaFoldDB" id="A0A7C0U1Y3"/>